<keyword evidence="3" id="KW-1185">Reference proteome</keyword>
<organism evidence="2 3">
    <name type="scientific">Trichostrongylus colubriformis</name>
    <name type="common">Black scour worm</name>
    <dbReference type="NCBI Taxonomy" id="6319"/>
    <lineage>
        <taxon>Eukaryota</taxon>
        <taxon>Metazoa</taxon>
        <taxon>Ecdysozoa</taxon>
        <taxon>Nematoda</taxon>
        <taxon>Chromadorea</taxon>
        <taxon>Rhabditida</taxon>
        <taxon>Rhabditina</taxon>
        <taxon>Rhabditomorpha</taxon>
        <taxon>Strongyloidea</taxon>
        <taxon>Trichostrongylidae</taxon>
        <taxon>Trichostrongylus</taxon>
    </lineage>
</organism>
<feature type="region of interest" description="Disordered" evidence="1">
    <location>
        <begin position="1"/>
        <end position="20"/>
    </location>
</feature>
<dbReference type="AlphaFoldDB" id="A0AAN8FMA6"/>
<evidence type="ECO:0000256" key="1">
    <source>
        <dbReference type="SAM" id="MobiDB-lite"/>
    </source>
</evidence>
<dbReference type="Proteomes" id="UP001331761">
    <property type="component" value="Unassembled WGS sequence"/>
</dbReference>
<sequence>MMRNNNKFNAKLSDKDNNTNQLCNEAESFQEFQPAQPAVSQYLMDQIHLEKPSKSEIENALKQQEKSNTPSEERLRPPTACPSEYQMTALNNQLSIVPMVKAFNELERRKKQGS</sequence>
<evidence type="ECO:0000313" key="3">
    <source>
        <dbReference type="Proteomes" id="UP001331761"/>
    </source>
</evidence>
<reference evidence="2 3" key="1">
    <citation type="submission" date="2019-10" db="EMBL/GenBank/DDBJ databases">
        <title>Assembly and Annotation for the nematode Trichostrongylus colubriformis.</title>
        <authorList>
            <person name="Martin J."/>
        </authorList>
    </citation>
    <scope>NUCLEOTIDE SEQUENCE [LARGE SCALE GENOMIC DNA]</scope>
    <source>
        <strain evidence="2">G859</strain>
        <tissue evidence="2">Whole worm</tissue>
    </source>
</reference>
<proteinExistence type="predicted"/>
<accession>A0AAN8FMA6</accession>
<feature type="compositionally biased region" description="Basic and acidic residues" evidence="1">
    <location>
        <begin position="52"/>
        <end position="76"/>
    </location>
</feature>
<feature type="region of interest" description="Disordered" evidence="1">
    <location>
        <begin position="52"/>
        <end position="79"/>
    </location>
</feature>
<gene>
    <name evidence="2" type="ORF">GCK32_012784</name>
</gene>
<evidence type="ECO:0000313" key="2">
    <source>
        <dbReference type="EMBL" id="KAK5982806.1"/>
    </source>
</evidence>
<protein>
    <submittedName>
        <fullName evidence="2">Uncharacterized protein</fullName>
    </submittedName>
</protein>
<dbReference type="EMBL" id="WIXE01004716">
    <property type="protein sequence ID" value="KAK5982806.1"/>
    <property type="molecule type" value="Genomic_DNA"/>
</dbReference>
<comment type="caution">
    <text evidence="2">The sequence shown here is derived from an EMBL/GenBank/DDBJ whole genome shotgun (WGS) entry which is preliminary data.</text>
</comment>
<name>A0AAN8FMA6_TRICO</name>